<feature type="domain" description="PDZ" evidence="3">
    <location>
        <begin position="154"/>
        <end position="236"/>
    </location>
</feature>
<feature type="transmembrane region" description="Helical" evidence="2">
    <location>
        <begin position="40"/>
        <end position="64"/>
    </location>
</feature>
<evidence type="ECO:0000313" key="6">
    <source>
        <dbReference type="Proteomes" id="UP000309133"/>
    </source>
</evidence>
<comment type="catalytic activity">
    <reaction evidence="1">
        <text>Hydrolysis of proteins in presence of ATP.</text>
        <dbReference type="EC" id="3.4.21.53"/>
    </reaction>
</comment>
<accession>A0A4S4FEI9</accession>
<comment type="similarity">
    <text evidence="1">Belongs to the peptidase S16 family.</text>
</comment>
<keyword evidence="2" id="KW-1133">Transmembrane helix</keyword>
<dbReference type="GO" id="GO:0004252">
    <property type="term" value="F:serine-type endopeptidase activity"/>
    <property type="evidence" value="ECO:0007669"/>
    <property type="project" value="UniProtKB-UniRule"/>
</dbReference>
<dbReference type="SMART" id="SM00228">
    <property type="entry name" value="PDZ"/>
    <property type="match status" value="1"/>
</dbReference>
<feature type="active site" evidence="1">
    <location>
        <position position="279"/>
    </location>
</feature>
<name>A0A4S4FEI9_9MICO</name>
<organism evidence="5 6">
    <name type="scientific">Naasia lichenicola</name>
    <dbReference type="NCBI Taxonomy" id="2565933"/>
    <lineage>
        <taxon>Bacteria</taxon>
        <taxon>Bacillati</taxon>
        <taxon>Actinomycetota</taxon>
        <taxon>Actinomycetes</taxon>
        <taxon>Micrococcales</taxon>
        <taxon>Microbacteriaceae</taxon>
        <taxon>Naasia</taxon>
    </lineage>
</organism>
<gene>
    <name evidence="5" type="ORF">E6C64_16890</name>
</gene>
<evidence type="ECO:0000256" key="2">
    <source>
        <dbReference type="SAM" id="Phobius"/>
    </source>
</evidence>
<keyword evidence="6" id="KW-1185">Reference proteome</keyword>
<keyword evidence="2" id="KW-0812">Transmembrane</keyword>
<proteinExistence type="inferred from homology"/>
<keyword evidence="2" id="KW-0472">Membrane</keyword>
<evidence type="ECO:0000256" key="1">
    <source>
        <dbReference type="PROSITE-ProRule" id="PRU01122"/>
    </source>
</evidence>
<dbReference type="SUPFAM" id="SSF54211">
    <property type="entry name" value="Ribosomal protein S5 domain 2-like"/>
    <property type="match status" value="1"/>
</dbReference>
<protein>
    <recommendedName>
        <fullName evidence="1">endopeptidase La</fullName>
        <ecNumber evidence="1">3.4.21.53</ecNumber>
    </recommendedName>
</protein>
<dbReference type="InterPro" id="IPR014721">
    <property type="entry name" value="Ribsml_uS5_D2-typ_fold_subgr"/>
</dbReference>
<dbReference type="AlphaFoldDB" id="A0A4S4FEI9"/>
<dbReference type="OrthoDB" id="2356897at2"/>
<dbReference type="InterPro" id="IPR001478">
    <property type="entry name" value="PDZ"/>
</dbReference>
<evidence type="ECO:0000259" key="3">
    <source>
        <dbReference type="PROSITE" id="PS50106"/>
    </source>
</evidence>
<reference evidence="5 6" key="1">
    <citation type="submission" date="2019-04" db="EMBL/GenBank/DDBJ databases">
        <authorList>
            <person name="Jiang L."/>
        </authorList>
    </citation>
    <scope>NUCLEOTIDE SEQUENCE [LARGE SCALE GENOMIC DNA]</scope>
    <source>
        <strain evidence="5 6">YIM 131853</strain>
    </source>
</reference>
<dbReference type="PROSITE" id="PS51786">
    <property type="entry name" value="LON_PROTEOLYTIC"/>
    <property type="match status" value="1"/>
</dbReference>
<dbReference type="Pfam" id="PF05362">
    <property type="entry name" value="Lon_C"/>
    <property type="match status" value="1"/>
</dbReference>
<dbReference type="InterPro" id="IPR036034">
    <property type="entry name" value="PDZ_sf"/>
</dbReference>
<keyword evidence="1" id="KW-0378">Hydrolase</keyword>
<dbReference type="PROSITE" id="PS50106">
    <property type="entry name" value="PDZ"/>
    <property type="match status" value="1"/>
</dbReference>
<keyword evidence="1" id="KW-0720">Serine protease</keyword>
<evidence type="ECO:0000313" key="5">
    <source>
        <dbReference type="EMBL" id="THG28501.1"/>
    </source>
</evidence>
<dbReference type="GO" id="GO:0006508">
    <property type="term" value="P:proteolysis"/>
    <property type="evidence" value="ECO:0007669"/>
    <property type="project" value="UniProtKB-KW"/>
</dbReference>
<comment type="caution">
    <text evidence="5">The sequence shown here is derived from an EMBL/GenBank/DDBJ whole genome shotgun (WGS) entry which is preliminary data.</text>
</comment>
<dbReference type="EMBL" id="SSSM01000006">
    <property type="protein sequence ID" value="THG28501.1"/>
    <property type="molecule type" value="Genomic_DNA"/>
</dbReference>
<dbReference type="Pfam" id="PF13180">
    <property type="entry name" value="PDZ_2"/>
    <property type="match status" value="1"/>
</dbReference>
<dbReference type="Gene3D" id="3.30.230.10">
    <property type="match status" value="1"/>
</dbReference>
<dbReference type="InterPro" id="IPR008269">
    <property type="entry name" value="Lon_proteolytic"/>
</dbReference>
<feature type="domain" description="Lon proteolytic" evidence="4">
    <location>
        <begin position="274"/>
        <end position="372"/>
    </location>
</feature>
<sequence length="387" mass="39948">MRPHLDRPVARKTRVSLLDLPSTDDLDAPRERRPLDTVSIGWVMVLVALVITLVLALLPSAYVIEQPGPVFDTLGVSNDDSGDAVPLIDIPSETTYDTTGSLDLLTVSIVGSPGSTPRLLDLALAWFDPSKSIQPLESIYPVGVSSTDRSEESRIQMENSQKEAVAAALTELGYDIPSTITVLAISDGTSAADVLEIDDQIVSVDGEDVANLSELRAALKEHGTGSPAEVGILRDGDPVTEEVTPFDSNGATVLGVGVAADYTFPFDVNIDLADVGGPSAGMMFALGIYDKLTPGSLTDGATIAGTGTIDGAGQVGAIGGIRQKLYGARDAGATIFLAPESNCDEVVGHIPAGLSVYAVGTLQDSIDVLDTLGDGGDASGLPTCTAG</sequence>
<dbReference type="SUPFAM" id="SSF50156">
    <property type="entry name" value="PDZ domain-like"/>
    <property type="match status" value="1"/>
</dbReference>
<dbReference type="Gene3D" id="2.30.42.10">
    <property type="match status" value="1"/>
</dbReference>
<dbReference type="GO" id="GO:0004176">
    <property type="term" value="F:ATP-dependent peptidase activity"/>
    <property type="evidence" value="ECO:0007669"/>
    <property type="project" value="UniProtKB-UniRule"/>
</dbReference>
<keyword evidence="1" id="KW-0645">Protease</keyword>
<dbReference type="EC" id="3.4.21.53" evidence="1"/>
<dbReference type="InterPro" id="IPR020568">
    <property type="entry name" value="Ribosomal_Su5_D2-typ_SF"/>
</dbReference>
<feature type="active site" evidence="1">
    <location>
        <position position="324"/>
    </location>
</feature>
<dbReference type="Proteomes" id="UP000309133">
    <property type="component" value="Unassembled WGS sequence"/>
</dbReference>
<evidence type="ECO:0000259" key="4">
    <source>
        <dbReference type="PROSITE" id="PS51786"/>
    </source>
</evidence>